<dbReference type="RefSeq" id="WP_147275700.1">
    <property type="nucleotide sequence ID" value="NZ_QASA01000001.1"/>
</dbReference>
<keyword evidence="2" id="KW-1185">Reference proteome</keyword>
<evidence type="ECO:0000313" key="1">
    <source>
        <dbReference type="EMBL" id="RDC64637.1"/>
    </source>
</evidence>
<sequence>MQIIAEYENRITYLDNVEGWPVRFYKDKKSNQLYVNSYDIARVLGYENAHELLSSDDALDQILQHQKEHPEEPFFMKW</sequence>
<dbReference type="Proteomes" id="UP000253919">
    <property type="component" value="Unassembled WGS sequence"/>
</dbReference>
<proteinExistence type="predicted"/>
<reference evidence="1 2" key="1">
    <citation type="submission" date="2018-04" db="EMBL/GenBank/DDBJ databases">
        <title>Adhaeribacter sp. HMF7616 genome sequencing and assembly.</title>
        <authorList>
            <person name="Kang H."/>
            <person name="Kang J."/>
            <person name="Cha I."/>
            <person name="Kim H."/>
            <person name="Joh K."/>
        </authorList>
    </citation>
    <scope>NUCLEOTIDE SEQUENCE [LARGE SCALE GENOMIC DNA]</scope>
    <source>
        <strain evidence="1 2">HMF7616</strain>
    </source>
</reference>
<dbReference type="AlphaFoldDB" id="A0A369QN03"/>
<organism evidence="1 2">
    <name type="scientific">Adhaeribacter pallidiroseus</name>
    <dbReference type="NCBI Taxonomy" id="2072847"/>
    <lineage>
        <taxon>Bacteria</taxon>
        <taxon>Pseudomonadati</taxon>
        <taxon>Bacteroidota</taxon>
        <taxon>Cytophagia</taxon>
        <taxon>Cytophagales</taxon>
        <taxon>Hymenobacteraceae</taxon>
        <taxon>Adhaeribacter</taxon>
    </lineage>
</organism>
<protein>
    <submittedName>
        <fullName evidence="1">Uncharacterized protein</fullName>
    </submittedName>
</protein>
<evidence type="ECO:0000313" key="2">
    <source>
        <dbReference type="Proteomes" id="UP000253919"/>
    </source>
</evidence>
<comment type="caution">
    <text evidence="1">The sequence shown here is derived from an EMBL/GenBank/DDBJ whole genome shotgun (WGS) entry which is preliminary data.</text>
</comment>
<dbReference type="OrthoDB" id="1496221at2"/>
<dbReference type="EMBL" id="QASA01000001">
    <property type="protein sequence ID" value="RDC64637.1"/>
    <property type="molecule type" value="Genomic_DNA"/>
</dbReference>
<name>A0A369QN03_9BACT</name>
<accession>A0A369QN03</accession>
<gene>
    <name evidence="1" type="ORF">AHMF7616_03253</name>
</gene>